<dbReference type="PANTHER" id="PTHR46552:SF1">
    <property type="entry name" value="NADH-UBIQUINONE OXIDOREDUCTASE CHAIN 2"/>
    <property type="match status" value="1"/>
</dbReference>
<sequence length="348" mass="37854">MSPHILTIFLFCLGLGTMVTFSSSHWLLAWMGLEINTLAIIPLMAQHHHPRAVEATTKYFLIQAAAAATLLFAGMINAWITGQWYINDMVHPVPSTVMTLALALKLGLAPAHAWLPDVLQGLNLNIGLVLATWQKLAPFSLLLQMQHSSPLLLVFLGLLSTLVGGWGGLNQTQLRKILAYSSIAHLGWMLLVLQFSPNLTLLTLLLYFVMTFSIFSLFALNNSTSINSLATAWTKAPALSALAPLILLSLGGLPPLAGFLPKWMIIQELSHQGMALFTTIAALSALLSLYFYLRLSYAMTLTFSPNNITGALNWRLSNKSINLPLAISSSVTVLLLPLAPAMTSIIMP</sequence>
<dbReference type="AlphaFoldDB" id="A0A517Y3R0"/>
<keyword evidence="9 17" id="KW-1278">Translocase</keyword>
<dbReference type="EMBL" id="MK784221">
    <property type="protein sequence ID" value="QDU24438.1"/>
    <property type="molecule type" value="Genomic_DNA"/>
</dbReference>
<dbReference type="InterPro" id="IPR050175">
    <property type="entry name" value="Complex_I_Subunit_2"/>
</dbReference>
<keyword evidence="8 17" id="KW-0999">Mitochondrion inner membrane</keyword>
<reference evidence="20" key="1">
    <citation type="journal article" date="2019" name="Cell">
        <title>Relaxed Selection Limits Lifespan by Increasing Mutation Load.</title>
        <authorList>
            <person name="Cui R."/>
            <person name="Medeiros T."/>
            <person name="Willemsen D."/>
            <person name="Iasi L.N.M."/>
            <person name="Collier G.E."/>
            <person name="Graef M."/>
            <person name="Reichard M."/>
            <person name="Valenzano D.R."/>
        </authorList>
    </citation>
    <scope>NUCLEOTIDE SEQUENCE</scope>
    <source>
        <strain evidence="20">Juarzon</strain>
    </source>
</reference>
<keyword evidence="15 17" id="KW-0472">Membrane</keyword>
<keyword evidence="6 17" id="KW-0679">Respiratory chain</keyword>
<evidence type="ECO:0000256" key="6">
    <source>
        <dbReference type="ARBA" id="ARBA00022660"/>
    </source>
</evidence>
<comment type="subcellular location">
    <subcellularLocation>
        <location evidence="1 17">Mitochondrion inner membrane</location>
        <topology evidence="1 17">Multi-pass membrane protein</topology>
    </subcellularLocation>
</comment>
<dbReference type="Pfam" id="PF00361">
    <property type="entry name" value="Proton_antipo_M"/>
    <property type="match status" value="1"/>
</dbReference>
<comment type="similarity">
    <text evidence="2 17">Belongs to the complex I subunit 2 family.</text>
</comment>
<dbReference type="GO" id="GO:0005743">
    <property type="term" value="C:mitochondrial inner membrane"/>
    <property type="evidence" value="ECO:0007669"/>
    <property type="project" value="UniProtKB-SubCell"/>
</dbReference>
<dbReference type="Pfam" id="PF06444">
    <property type="entry name" value="NADH_dehy_S2_C"/>
    <property type="match status" value="1"/>
</dbReference>
<evidence type="ECO:0000256" key="8">
    <source>
        <dbReference type="ARBA" id="ARBA00022792"/>
    </source>
</evidence>
<feature type="transmembrane region" description="Helical" evidence="17">
    <location>
        <begin position="57"/>
        <end position="80"/>
    </location>
</feature>
<evidence type="ECO:0000256" key="16">
    <source>
        <dbReference type="ARBA" id="ARBA00049551"/>
    </source>
</evidence>
<keyword evidence="14 17" id="KW-0496">Mitochondrion</keyword>
<dbReference type="InterPro" id="IPR010933">
    <property type="entry name" value="NADH_DH_su2_C"/>
</dbReference>
<accession>A0A517Y3R0</accession>
<keyword evidence="7 17" id="KW-0812">Transmembrane</keyword>
<evidence type="ECO:0000256" key="3">
    <source>
        <dbReference type="ARBA" id="ARBA00012944"/>
    </source>
</evidence>
<dbReference type="GO" id="GO:0008137">
    <property type="term" value="F:NADH dehydrogenase (ubiquinone) activity"/>
    <property type="evidence" value="ECO:0007669"/>
    <property type="project" value="UniProtKB-EC"/>
</dbReference>
<feature type="transmembrane region" description="Helical" evidence="17">
    <location>
        <begin position="273"/>
        <end position="293"/>
    </location>
</feature>
<feature type="transmembrane region" description="Helical" evidence="17">
    <location>
        <begin position="325"/>
        <end position="347"/>
    </location>
</feature>
<dbReference type="CTD" id="4536"/>
<evidence type="ECO:0000256" key="12">
    <source>
        <dbReference type="ARBA" id="ARBA00023027"/>
    </source>
</evidence>
<evidence type="ECO:0000256" key="5">
    <source>
        <dbReference type="ARBA" id="ARBA00022448"/>
    </source>
</evidence>
<evidence type="ECO:0000313" key="20">
    <source>
        <dbReference type="EMBL" id="QDU24438.1"/>
    </source>
</evidence>
<evidence type="ECO:0000256" key="1">
    <source>
        <dbReference type="ARBA" id="ARBA00004448"/>
    </source>
</evidence>
<evidence type="ECO:0000256" key="9">
    <source>
        <dbReference type="ARBA" id="ARBA00022967"/>
    </source>
</evidence>
<dbReference type="PRINTS" id="PR01436">
    <property type="entry name" value="NADHDHGNASE2"/>
</dbReference>
<dbReference type="GeneID" id="41659560"/>
<evidence type="ECO:0000259" key="19">
    <source>
        <dbReference type="Pfam" id="PF06444"/>
    </source>
</evidence>
<feature type="transmembrane region" description="Helical" evidence="17">
    <location>
        <begin position="92"/>
        <end position="115"/>
    </location>
</feature>
<comment type="catalytic activity">
    <reaction evidence="16 17">
        <text>a ubiquinone + NADH + 5 H(+)(in) = a ubiquinol + NAD(+) + 4 H(+)(out)</text>
        <dbReference type="Rhea" id="RHEA:29091"/>
        <dbReference type="Rhea" id="RHEA-COMP:9565"/>
        <dbReference type="Rhea" id="RHEA-COMP:9566"/>
        <dbReference type="ChEBI" id="CHEBI:15378"/>
        <dbReference type="ChEBI" id="CHEBI:16389"/>
        <dbReference type="ChEBI" id="CHEBI:17976"/>
        <dbReference type="ChEBI" id="CHEBI:57540"/>
        <dbReference type="ChEBI" id="CHEBI:57945"/>
        <dbReference type="EC" id="7.1.1.2"/>
    </reaction>
</comment>
<evidence type="ECO:0000256" key="4">
    <source>
        <dbReference type="ARBA" id="ARBA00021008"/>
    </source>
</evidence>
<evidence type="ECO:0000256" key="14">
    <source>
        <dbReference type="ARBA" id="ARBA00023128"/>
    </source>
</evidence>
<organism evidence="20">
    <name type="scientific">Scriptaphyosemion schmitti</name>
    <dbReference type="NCBI Taxonomy" id="60408"/>
    <lineage>
        <taxon>Eukaryota</taxon>
        <taxon>Metazoa</taxon>
        <taxon>Chordata</taxon>
        <taxon>Craniata</taxon>
        <taxon>Vertebrata</taxon>
        <taxon>Euteleostomi</taxon>
        <taxon>Actinopterygii</taxon>
        <taxon>Neopterygii</taxon>
        <taxon>Teleostei</taxon>
        <taxon>Neoteleostei</taxon>
        <taxon>Acanthomorphata</taxon>
        <taxon>Ovalentaria</taxon>
        <taxon>Atherinomorphae</taxon>
        <taxon>Cyprinodontiformes</taxon>
        <taxon>Nothobranchiidae</taxon>
        <taxon>Scriptaphyosemion</taxon>
    </lineage>
</organism>
<dbReference type="PANTHER" id="PTHR46552">
    <property type="entry name" value="NADH-UBIQUINONE OXIDOREDUCTASE CHAIN 2"/>
    <property type="match status" value="1"/>
</dbReference>
<evidence type="ECO:0000256" key="17">
    <source>
        <dbReference type="RuleBase" id="RU003403"/>
    </source>
</evidence>
<evidence type="ECO:0000256" key="13">
    <source>
        <dbReference type="ARBA" id="ARBA00023075"/>
    </source>
</evidence>
<feature type="domain" description="NADH dehydrogenase subunit 2 C-terminal" evidence="19">
    <location>
        <begin position="289"/>
        <end position="342"/>
    </location>
</feature>
<evidence type="ECO:0000256" key="15">
    <source>
        <dbReference type="ARBA" id="ARBA00023136"/>
    </source>
</evidence>
<dbReference type="InterPro" id="IPR003917">
    <property type="entry name" value="NADH_UbQ_OxRdtase_chain2"/>
</dbReference>
<comment type="function">
    <text evidence="17">Core subunit of the mitochondrial membrane respiratory chain NADH dehydrogenase (Complex I) which catalyzes electron transfer from NADH through the respiratory chain, using ubiquinone as an electron acceptor. Essential for the catalytic activity and assembly of complex I.</text>
</comment>
<feature type="transmembrane region" description="Helical" evidence="17">
    <location>
        <begin position="201"/>
        <end position="220"/>
    </location>
</feature>
<feature type="transmembrane region" description="Helical" evidence="17">
    <location>
        <begin position="177"/>
        <end position="195"/>
    </location>
</feature>
<keyword evidence="11 17" id="KW-1133">Transmembrane helix</keyword>
<feature type="transmembrane region" description="Helical" evidence="17">
    <location>
        <begin position="151"/>
        <end position="170"/>
    </location>
</feature>
<evidence type="ECO:0000256" key="11">
    <source>
        <dbReference type="ARBA" id="ARBA00022989"/>
    </source>
</evidence>
<keyword evidence="5" id="KW-0813">Transport</keyword>
<evidence type="ECO:0000256" key="2">
    <source>
        <dbReference type="ARBA" id="ARBA00007012"/>
    </source>
</evidence>
<dbReference type="RefSeq" id="YP_009685661.1">
    <property type="nucleotide sequence ID" value="NC_044437.1"/>
</dbReference>
<dbReference type="EC" id="7.1.1.2" evidence="3 17"/>
<evidence type="ECO:0000256" key="10">
    <source>
        <dbReference type="ARBA" id="ARBA00022982"/>
    </source>
</evidence>
<proteinExistence type="inferred from homology"/>
<feature type="domain" description="NADH:quinone oxidoreductase/Mrp antiporter transmembrane" evidence="18">
    <location>
        <begin position="23"/>
        <end position="287"/>
    </location>
</feature>
<evidence type="ECO:0000256" key="7">
    <source>
        <dbReference type="ARBA" id="ARBA00022692"/>
    </source>
</evidence>
<keyword evidence="12 17" id="KW-0520">NAD</keyword>
<name>A0A517Y3R0_9TELE</name>
<dbReference type="InterPro" id="IPR001750">
    <property type="entry name" value="ND/Mrp_TM"/>
</dbReference>
<gene>
    <name evidence="20" type="primary">ND2</name>
</gene>
<keyword evidence="10 17" id="KW-0249">Electron transport</keyword>
<dbReference type="GO" id="GO:0006120">
    <property type="term" value="P:mitochondrial electron transport, NADH to ubiquinone"/>
    <property type="evidence" value="ECO:0007669"/>
    <property type="project" value="InterPro"/>
</dbReference>
<keyword evidence="13 17" id="KW-0830">Ubiquinone</keyword>
<geneLocation type="mitochondrion" evidence="20"/>
<feature type="transmembrane region" description="Helical" evidence="17">
    <location>
        <begin position="232"/>
        <end position="253"/>
    </location>
</feature>
<evidence type="ECO:0000259" key="18">
    <source>
        <dbReference type="Pfam" id="PF00361"/>
    </source>
</evidence>
<protein>
    <recommendedName>
        <fullName evidence="4 17">NADH-ubiquinone oxidoreductase chain 2</fullName>
        <ecNumber evidence="3 17">7.1.1.2</ecNumber>
    </recommendedName>
</protein>